<evidence type="ECO:0000313" key="6">
    <source>
        <dbReference type="EMBL" id="PLW76798.1"/>
    </source>
</evidence>
<keyword evidence="3" id="KW-0378">Hydrolase</keyword>
<evidence type="ECO:0000256" key="3">
    <source>
        <dbReference type="ARBA" id="ARBA00022801"/>
    </source>
</evidence>
<dbReference type="InterPro" id="IPR000064">
    <property type="entry name" value="NLP_P60_dom"/>
</dbReference>
<accession>A0A2N5XQV3</accession>
<dbReference type="InterPro" id="IPR038765">
    <property type="entry name" value="Papain-like_cys_pep_sf"/>
</dbReference>
<dbReference type="RefSeq" id="WP_101534086.1">
    <property type="nucleotide sequence ID" value="NZ_PKUQ01000022.1"/>
</dbReference>
<dbReference type="OrthoDB" id="6058745at2"/>
<proteinExistence type="inferred from homology"/>
<protein>
    <submittedName>
        <fullName evidence="6">Peptidase P60</fullName>
    </submittedName>
</protein>
<evidence type="ECO:0000259" key="5">
    <source>
        <dbReference type="PROSITE" id="PS51935"/>
    </source>
</evidence>
<evidence type="ECO:0000256" key="1">
    <source>
        <dbReference type="ARBA" id="ARBA00007074"/>
    </source>
</evidence>
<evidence type="ECO:0000256" key="4">
    <source>
        <dbReference type="ARBA" id="ARBA00022807"/>
    </source>
</evidence>
<dbReference type="GO" id="GO:0008234">
    <property type="term" value="F:cysteine-type peptidase activity"/>
    <property type="evidence" value="ECO:0007669"/>
    <property type="project" value="UniProtKB-KW"/>
</dbReference>
<evidence type="ECO:0000313" key="7">
    <source>
        <dbReference type="Proteomes" id="UP000234881"/>
    </source>
</evidence>
<dbReference type="PROSITE" id="PS51935">
    <property type="entry name" value="NLPC_P60"/>
    <property type="match status" value="1"/>
</dbReference>
<name>A0A2N5XQV3_9HYPH</name>
<dbReference type="InterPro" id="IPR011929">
    <property type="entry name" value="Phage_pept_NlpC/P60"/>
</dbReference>
<organism evidence="6 7">
    <name type="scientific">Cohaesibacter celericrescens</name>
    <dbReference type="NCBI Taxonomy" id="2067669"/>
    <lineage>
        <taxon>Bacteria</taxon>
        <taxon>Pseudomonadati</taxon>
        <taxon>Pseudomonadota</taxon>
        <taxon>Alphaproteobacteria</taxon>
        <taxon>Hyphomicrobiales</taxon>
        <taxon>Cohaesibacteraceae</taxon>
    </lineage>
</organism>
<dbReference type="Proteomes" id="UP000234881">
    <property type="component" value="Unassembled WGS sequence"/>
</dbReference>
<evidence type="ECO:0000256" key="2">
    <source>
        <dbReference type="ARBA" id="ARBA00022670"/>
    </source>
</evidence>
<dbReference type="EMBL" id="PKUQ01000022">
    <property type="protein sequence ID" value="PLW76798.1"/>
    <property type="molecule type" value="Genomic_DNA"/>
</dbReference>
<dbReference type="GO" id="GO:0006508">
    <property type="term" value="P:proteolysis"/>
    <property type="evidence" value="ECO:0007669"/>
    <property type="project" value="UniProtKB-KW"/>
</dbReference>
<keyword evidence="7" id="KW-1185">Reference proteome</keyword>
<dbReference type="Gene3D" id="3.90.1720.10">
    <property type="entry name" value="endopeptidase domain like (from Nostoc punctiforme)"/>
    <property type="match status" value="1"/>
</dbReference>
<dbReference type="AlphaFoldDB" id="A0A2N5XQV3"/>
<comment type="caution">
    <text evidence="6">The sequence shown here is derived from an EMBL/GenBank/DDBJ whole genome shotgun (WGS) entry which is preliminary data.</text>
</comment>
<dbReference type="NCBIfam" id="TIGR02219">
    <property type="entry name" value="phage_NlpC_fam"/>
    <property type="match status" value="1"/>
</dbReference>
<gene>
    <name evidence="6" type="ORF">C0081_12105</name>
</gene>
<dbReference type="SUPFAM" id="SSF54001">
    <property type="entry name" value="Cysteine proteinases"/>
    <property type="match status" value="1"/>
</dbReference>
<reference evidence="6 7" key="1">
    <citation type="submission" date="2018-01" db="EMBL/GenBank/DDBJ databases">
        <title>The draft genome sequence of Cohaesibacter sp. H1304.</title>
        <authorList>
            <person name="Wang N.-N."/>
            <person name="Du Z.-J."/>
        </authorList>
    </citation>
    <scope>NUCLEOTIDE SEQUENCE [LARGE SCALE GENOMIC DNA]</scope>
    <source>
        <strain evidence="6 7">H1304</strain>
    </source>
</reference>
<sequence>MTPIDQADRIISLARDWIGTPYHHQASLKGVGCDCLGLVRGVWRGLYGCEAEAVPAYSPDWGDASDAEQLLAAGRRHLIEIPIGDMGPGDVFALRWKGAQSAKHLGIVTSQTATGARFIHAYEKKGVIEVTLSKQWRAMIAAAFRFPDAKQG</sequence>
<comment type="similarity">
    <text evidence="1">Belongs to the peptidase C40 family.</text>
</comment>
<keyword evidence="4" id="KW-0788">Thiol protease</keyword>
<keyword evidence="2" id="KW-0645">Protease</keyword>
<feature type="domain" description="NlpC/P60" evidence="5">
    <location>
        <begin position="4"/>
        <end position="147"/>
    </location>
</feature>